<sequence>MCELKKSRNYKEKQGHYVKHNPINSKRSIDTCIDYISRERNRRNLERETSGVSELIYSLISKGDKES</sequence>
<gene>
    <name evidence="1" type="ORF">L1987_35387</name>
</gene>
<reference evidence="2" key="1">
    <citation type="journal article" date="2022" name="Mol. Ecol. Resour.">
        <title>The genomes of chicory, endive, great burdock and yacon provide insights into Asteraceae palaeo-polyploidization history and plant inulin production.</title>
        <authorList>
            <person name="Fan W."/>
            <person name="Wang S."/>
            <person name="Wang H."/>
            <person name="Wang A."/>
            <person name="Jiang F."/>
            <person name="Liu H."/>
            <person name="Zhao H."/>
            <person name="Xu D."/>
            <person name="Zhang Y."/>
        </authorList>
    </citation>
    <scope>NUCLEOTIDE SEQUENCE [LARGE SCALE GENOMIC DNA]</scope>
    <source>
        <strain evidence="2">cv. Yunnan</strain>
    </source>
</reference>
<reference evidence="1 2" key="2">
    <citation type="journal article" date="2022" name="Mol. Ecol. Resour.">
        <title>The genomes of chicory, endive, great burdock and yacon provide insights into Asteraceae paleo-polyploidization history and plant inulin production.</title>
        <authorList>
            <person name="Fan W."/>
            <person name="Wang S."/>
            <person name="Wang H."/>
            <person name="Wang A."/>
            <person name="Jiang F."/>
            <person name="Liu H."/>
            <person name="Zhao H."/>
            <person name="Xu D."/>
            <person name="Zhang Y."/>
        </authorList>
    </citation>
    <scope>NUCLEOTIDE SEQUENCE [LARGE SCALE GENOMIC DNA]</scope>
    <source>
        <strain evidence="2">cv. Yunnan</strain>
        <tissue evidence="1">Leaves</tissue>
    </source>
</reference>
<dbReference type="EMBL" id="CM042028">
    <property type="protein sequence ID" value="KAI3800079.1"/>
    <property type="molecule type" value="Genomic_DNA"/>
</dbReference>
<protein>
    <submittedName>
        <fullName evidence="1">Uncharacterized protein</fullName>
    </submittedName>
</protein>
<dbReference type="Proteomes" id="UP001056120">
    <property type="component" value="Linkage Group LG11"/>
</dbReference>
<keyword evidence="2" id="KW-1185">Reference proteome</keyword>
<comment type="caution">
    <text evidence="1">The sequence shown here is derived from an EMBL/GenBank/DDBJ whole genome shotgun (WGS) entry which is preliminary data.</text>
</comment>
<evidence type="ECO:0000313" key="1">
    <source>
        <dbReference type="EMBL" id="KAI3800079.1"/>
    </source>
</evidence>
<name>A0ACB9HVV2_9ASTR</name>
<accession>A0ACB9HVV2</accession>
<evidence type="ECO:0000313" key="2">
    <source>
        <dbReference type="Proteomes" id="UP001056120"/>
    </source>
</evidence>
<proteinExistence type="predicted"/>
<organism evidence="1 2">
    <name type="scientific">Smallanthus sonchifolius</name>
    <dbReference type="NCBI Taxonomy" id="185202"/>
    <lineage>
        <taxon>Eukaryota</taxon>
        <taxon>Viridiplantae</taxon>
        <taxon>Streptophyta</taxon>
        <taxon>Embryophyta</taxon>
        <taxon>Tracheophyta</taxon>
        <taxon>Spermatophyta</taxon>
        <taxon>Magnoliopsida</taxon>
        <taxon>eudicotyledons</taxon>
        <taxon>Gunneridae</taxon>
        <taxon>Pentapetalae</taxon>
        <taxon>asterids</taxon>
        <taxon>campanulids</taxon>
        <taxon>Asterales</taxon>
        <taxon>Asteraceae</taxon>
        <taxon>Asteroideae</taxon>
        <taxon>Heliantheae alliance</taxon>
        <taxon>Millerieae</taxon>
        <taxon>Smallanthus</taxon>
    </lineage>
</organism>